<evidence type="ECO:0000256" key="5">
    <source>
        <dbReference type="ARBA" id="ARBA00023136"/>
    </source>
</evidence>
<dbReference type="PANTHER" id="PTHR30572:SF4">
    <property type="entry name" value="ABC TRANSPORTER PERMEASE YTRF"/>
    <property type="match status" value="1"/>
</dbReference>
<feature type="transmembrane region" description="Helical" evidence="7">
    <location>
        <begin position="272"/>
        <end position="296"/>
    </location>
</feature>
<comment type="caution">
    <text evidence="10">The sequence shown here is derived from an EMBL/GenBank/DDBJ whole genome shotgun (WGS) entry which is preliminary data.</text>
</comment>
<sequence>MLRESLKMSWKNITHNKLRSFLTILGIVIGVTAIIALITIVQGVINNVNQQFESVGANTIVVQAYGTPLKQGLSDKDLEALQDIDGIVGFAPTVTATIDVPNRGNIEENIVLDGKNEVYFRRNPDIVVEGRGINILDIENRNRVCVISREMEQKLFMSESGINQTITIDGVRYTVVGITDTSGKLDSVMTTMANNNEVIMIPYTNVMYLSGAKNIMAVELYMDATANSQSVVDGIKSYLNGAFNYKDDSYAVIEMNSLLDMMKSMQGMMQTMLAGIASIALLVGGIGIMNMMLVSVTERTTEIGLRKALGAEPRTIQIQFLMEAVMLSLLGGFIGLALGLGLSLGAAALIGYDFVLSGSAIGLGVGFSAAVGIVFGFTPAKKASELNPIDALRSN</sequence>
<evidence type="ECO:0000259" key="9">
    <source>
        <dbReference type="Pfam" id="PF12704"/>
    </source>
</evidence>
<reference evidence="10" key="1">
    <citation type="submission" date="2020-08" db="EMBL/GenBank/DDBJ databases">
        <title>Genome public.</title>
        <authorList>
            <person name="Liu C."/>
            <person name="Sun Q."/>
        </authorList>
    </citation>
    <scope>NUCLEOTIDE SEQUENCE</scope>
    <source>
        <strain evidence="10">NSJ-33</strain>
    </source>
</reference>
<dbReference type="GO" id="GO:0022857">
    <property type="term" value="F:transmembrane transporter activity"/>
    <property type="evidence" value="ECO:0007669"/>
    <property type="project" value="TreeGrafter"/>
</dbReference>
<dbReference type="InterPro" id="IPR003838">
    <property type="entry name" value="ABC3_permease_C"/>
</dbReference>
<dbReference type="PANTHER" id="PTHR30572">
    <property type="entry name" value="MEMBRANE COMPONENT OF TRANSPORTER-RELATED"/>
    <property type="match status" value="1"/>
</dbReference>
<comment type="similarity">
    <text evidence="6">Belongs to the ABC-4 integral membrane protein family.</text>
</comment>
<dbReference type="RefSeq" id="WP_249293823.1">
    <property type="nucleotide sequence ID" value="NZ_JACRSV010000001.1"/>
</dbReference>
<dbReference type="GO" id="GO:0005886">
    <property type="term" value="C:plasma membrane"/>
    <property type="evidence" value="ECO:0007669"/>
    <property type="project" value="UniProtKB-SubCell"/>
</dbReference>
<keyword evidence="2" id="KW-1003">Cell membrane</keyword>
<evidence type="ECO:0000259" key="8">
    <source>
        <dbReference type="Pfam" id="PF02687"/>
    </source>
</evidence>
<evidence type="ECO:0000256" key="2">
    <source>
        <dbReference type="ARBA" id="ARBA00022475"/>
    </source>
</evidence>
<feature type="transmembrane region" description="Helical" evidence="7">
    <location>
        <begin position="21"/>
        <end position="45"/>
    </location>
</feature>
<name>A0A926E478_9FIRM</name>
<dbReference type="Pfam" id="PF12704">
    <property type="entry name" value="MacB_PCD"/>
    <property type="match status" value="1"/>
</dbReference>
<evidence type="ECO:0000313" key="11">
    <source>
        <dbReference type="Proteomes" id="UP000610760"/>
    </source>
</evidence>
<evidence type="ECO:0000256" key="1">
    <source>
        <dbReference type="ARBA" id="ARBA00004651"/>
    </source>
</evidence>
<feature type="domain" description="MacB-like periplasmic core" evidence="9">
    <location>
        <begin position="20"/>
        <end position="235"/>
    </location>
</feature>
<dbReference type="AlphaFoldDB" id="A0A926E478"/>
<feature type="domain" description="ABC3 transporter permease C-terminal" evidence="8">
    <location>
        <begin position="276"/>
        <end position="388"/>
    </location>
</feature>
<gene>
    <name evidence="10" type="ORF">H8710_02465</name>
</gene>
<protein>
    <submittedName>
        <fullName evidence="10">ABC transporter permease</fullName>
    </submittedName>
</protein>
<evidence type="ECO:0000256" key="4">
    <source>
        <dbReference type="ARBA" id="ARBA00022989"/>
    </source>
</evidence>
<evidence type="ECO:0000256" key="3">
    <source>
        <dbReference type="ARBA" id="ARBA00022692"/>
    </source>
</evidence>
<dbReference type="InterPro" id="IPR025857">
    <property type="entry name" value="MacB_PCD"/>
</dbReference>
<evidence type="ECO:0000313" key="10">
    <source>
        <dbReference type="EMBL" id="MBC8558926.1"/>
    </source>
</evidence>
<keyword evidence="3 7" id="KW-0812">Transmembrane</keyword>
<dbReference type="EMBL" id="JACRSV010000001">
    <property type="protein sequence ID" value="MBC8558926.1"/>
    <property type="molecule type" value="Genomic_DNA"/>
</dbReference>
<proteinExistence type="inferred from homology"/>
<keyword evidence="5 7" id="KW-0472">Membrane</keyword>
<keyword evidence="11" id="KW-1185">Reference proteome</keyword>
<evidence type="ECO:0000256" key="6">
    <source>
        <dbReference type="ARBA" id="ARBA00038076"/>
    </source>
</evidence>
<dbReference type="Proteomes" id="UP000610760">
    <property type="component" value="Unassembled WGS sequence"/>
</dbReference>
<dbReference type="Pfam" id="PF02687">
    <property type="entry name" value="FtsX"/>
    <property type="match status" value="1"/>
</dbReference>
<evidence type="ECO:0000256" key="7">
    <source>
        <dbReference type="SAM" id="Phobius"/>
    </source>
</evidence>
<keyword evidence="4 7" id="KW-1133">Transmembrane helix</keyword>
<comment type="subcellular location">
    <subcellularLocation>
        <location evidence="1">Cell membrane</location>
        <topology evidence="1">Multi-pass membrane protein</topology>
    </subcellularLocation>
</comment>
<accession>A0A926E478</accession>
<dbReference type="InterPro" id="IPR050250">
    <property type="entry name" value="Macrolide_Exporter_MacB"/>
</dbReference>
<feature type="transmembrane region" description="Helical" evidence="7">
    <location>
        <begin position="324"/>
        <end position="350"/>
    </location>
</feature>
<feature type="transmembrane region" description="Helical" evidence="7">
    <location>
        <begin position="356"/>
        <end position="377"/>
    </location>
</feature>
<organism evidence="10 11">
    <name type="scientific">Fumia xinanensis</name>
    <dbReference type="NCBI Taxonomy" id="2763659"/>
    <lineage>
        <taxon>Bacteria</taxon>
        <taxon>Bacillati</taxon>
        <taxon>Bacillota</taxon>
        <taxon>Clostridia</taxon>
        <taxon>Eubacteriales</taxon>
        <taxon>Oscillospiraceae</taxon>
        <taxon>Fumia</taxon>
    </lineage>
</organism>